<gene>
    <name evidence="1" type="ORF">FHS29_003702</name>
</gene>
<protein>
    <submittedName>
        <fullName evidence="1">Uncharacterized protein</fullName>
    </submittedName>
</protein>
<dbReference type="AlphaFoldDB" id="A0A841CII4"/>
<accession>A0A841CII4</accession>
<name>A0A841CII4_9PSEU</name>
<dbReference type="RefSeq" id="WP_184691895.1">
    <property type="nucleotide sequence ID" value="NZ_JACHJN010000005.1"/>
</dbReference>
<organism evidence="1 2">
    <name type="scientific">Saccharothrix tamanrassetensis</name>
    <dbReference type="NCBI Taxonomy" id="1051531"/>
    <lineage>
        <taxon>Bacteria</taxon>
        <taxon>Bacillati</taxon>
        <taxon>Actinomycetota</taxon>
        <taxon>Actinomycetes</taxon>
        <taxon>Pseudonocardiales</taxon>
        <taxon>Pseudonocardiaceae</taxon>
        <taxon>Saccharothrix</taxon>
    </lineage>
</organism>
<reference evidence="1 2" key="1">
    <citation type="submission" date="2020-08" db="EMBL/GenBank/DDBJ databases">
        <title>Genomic Encyclopedia of Type Strains, Phase III (KMG-III): the genomes of soil and plant-associated and newly described type strains.</title>
        <authorList>
            <person name="Whitman W."/>
        </authorList>
    </citation>
    <scope>NUCLEOTIDE SEQUENCE [LARGE SCALE GENOMIC DNA]</scope>
    <source>
        <strain evidence="1 2">CECT 8640</strain>
    </source>
</reference>
<evidence type="ECO:0000313" key="2">
    <source>
        <dbReference type="Proteomes" id="UP000547510"/>
    </source>
</evidence>
<dbReference type="Proteomes" id="UP000547510">
    <property type="component" value="Unassembled WGS sequence"/>
</dbReference>
<evidence type="ECO:0000313" key="1">
    <source>
        <dbReference type="EMBL" id="MBB5957109.1"/>
    </source>
</evidence>
<keyword evidence="2" id="KW-1185">Reference proteome</keyword>
<proteinExistence type="predicted"/>
<sequence length="502" mass="55787">MKPALLAALTRSRSLSEAQLRGVVTAVASVQPSLLVELARRDDVEDGLRRHLLHEAPSYLVVDLLALWPAEPDLVRVATEAHGALPDLVAYCGSRGWPAAAVESAALLDWTDVRQAAELWTRQVSGRMPDAIRVALVEAALVERGATPEFSSLTEIEQHETIKRLGRERSARNDVAWSLMEGHPDLWVDLARDGGQATRIRRILLTRPEELTDEVLLACLPEVLTEELRGEEFAAGERLRTAARHAARWPRLRRLAPEAFERLVHEVVADGWAPVDDYLGPQWEEIAALAELSSDAPLLAQAVAAAANGPSDYRLQEPDELDKWFAWRAAAMEALTGNPLVSRSDLIAVVPALDERALEAVLRRADGDLRTVCVEHLTRIRQEAEERLPKYIEVPSDDELATLDDPEAELRAHLRHLKTRAAQRDTTVDGLLRCRFTTPEILGALPAYRVLESTEQAEQVACLVAEACGTSEERWRSLAEDLETPPTRTMTFAAWLERLRTT</sequence>
<comment type="caution">
    <text evidence="1">The sequence shown here is derived from an EMBL/GenBank/DDBJ whole genome shotgun (WGS) entry which is preliminary data.</text>
</comment>
<dbReference type="EMBL" id="JACHJN010000005">
    <property type="protein sequence ID" value="MBB5957109.1"/>
    <property type="molecule type" value="Genomic_DNA"/>
</dbReference>